<sequence>MDQYAGTSNRSVLKVLVGNKCDKEREIPVHIADQFAHNNNFNIFMETSALQAENVEKLFYEIADVLVAKSQSLAVNGPIQSSTNVDISSENSSRGCMSCLYN</sequence>
<dbReference type="GO" id="GO:0005525">
    <property type="term" value="F:GTP binding"/>
    <property type="evidence" value="ECO:0007669"/>
    <property type="project" value="InterPro"/>
</dbReference>
<dbReference type="PROSITE" id="PS51419">
    <property type="entry name" value="RAB"/>
    <property type="match status" value="1"/>
</dbReference>
<accession>A0A443SFK0</accession>
<dbReference type="InterPro" id="IPR001806">
    <property type="entry name" value="Small_GTPase"/>
</dbReference>
<dbReference type="InterPro" id="IPR050209">
    <property type="entry name" value="Rab_GTPases_membrane_traffic"/>
</dbReference>
<reference evidence="1 2" key="1">
    <citation type="journal article" date="2018" name="Gigascience">
        <title>Genomes of trombidid mites reveal novel predicted allergens and laterally-transferred genes associated with secondary metabolism.</title>
        <authorList>
            <person name="Dong X."/>
            <person name="Chaisiri K."/>
            <person name="Xia D."/>
            <person name="Armstrong S.D."/>
            <person name="Fang Y."/>
            <person name="Donnelly M.J."/>
            <person name="Kadowaki T."/>
            <person name="McGarry J.W."/>
            <person name="Darby A.C."/>
            <person name="Makepeace B.L."/>
        </authorList>
    </citation>
    <scope>NUCLEOTIDE SEQUENCE [LARGE SCALE GENOMIC DNA]</scope>
    <source>
        <strain evidence="1">UoL-UT</strain>
    </source>
</reference>
<dbReference type="InterPro" id="IPR027417">
    <property type="entry name" value="P-loop_NTPase"/>
</dbReference>
<dbReference type="GO" id="GO:0003924">
    <property type="term" value="F:GTPase activity"/>
    <property type="evidence" value="ECO:0007669"/>
    <property type="project" value="InterPro"/>
</dbReference>
<organism evidence="1 2">
    <name type="scientific">Leptotrombidium deliense</name>
    <dbReference type="NCBI Taxonomy" id="299467"/>
    <lineage>
        <taxon>Eukaryota</taxon>
        <taxon>Metazoa</taxon>
        <taxon>Ecdysozoa</taxon>
        <taxon>Arthropoda</taxon>
        <taxon>Chelicerata</taxon>
        <taxon>Arachnida</taxon>
        <taxon>Acari</taxon>
        <taxon>Acariformes</taxon>
        <taxon>Trombidiformes</taxon>
        <taxon>Prostigmata</taxon>
        <taxon>Anystina</taxon>
        <taxon>Parasitengona</taxon>
        <taxon>Trombiculoidea</taxon>
        <taxon>Trombiculidae</taxon>
        <taxon>Leptotrombidium</taxon>
    </lineage>
</organism>
<gene>
    <name evidence="1" type="ORF">B4U80_02096</name>
</gene>
<dbReference type="OrthoDB" id="9989112at2759"/>
<dbReference type="PANTHER" id="PTHR47979">
    <property type="entry name" value="DRAB11-RELATED"/>
    <property type="match status" value="1"/>
</dbReference>
<dbReference type="EMBL" id="NCKV01002884">
    <property type="protein sequence ID" value="RWS26303.1"/>
    <property type="molecule type" value="Genomic_DNA"/>
</dbReference>
<keyword evidence="2" id="KW-1185">Reference proteome</keyword>
<protein>
    <submittedName>
        <fullName evidence="1">Ras-related protein Rab-30-like protein</fullName>
    </submittedName>
</protein>
<dbReference type="Gene3D" id="3.40.50.300">
    <property type="entry name" value="P-loop containing nucleotide triphosphate hydrolases"/>
    <property type="match status" value="1"/>
</dbReference>
<dbReference type="VEuPathDB" id="VectorBase:LDEU005736"/>
<dbReference type="Pfam" id="PF00071">
    <property type="entry name" value="Ras"/>
    <property type="match status" value="1"/>
</dbReference>
<dbReference type="PRINTS" id="PR00449">
    <property type="entry name" value="RASTRNSFRMNG"/>
</dbReference>
<comment type="caution">
    <text evidence="1">The sequence shown here is derived from an EMBL/GenBank/DDBJ whole genome shotgun (WGS) entry which is preliminary data.</text>
</comment>
<dbReference type="AlphaFoldDB" id="A0A443SFK0"/>
<dbReference type="SUPFAM" id="SSF52540">
    <property type="entry name" value="P-loop containing nucleoside triphosphate hydrolases"/>
    <property type="match status" value="1"/>
</dbReference>
<name>A0A443SFK0_9ACAR</name>
<evidence type="ECO:0000313" key="1">
    <source>
        <dbReference type="EMBL" id="RWS26303.1"/>
    </source>
</evidence>
<dbReference type="Proteomes" id="UP000288716">
    <property type="component" value="Unassembled WGS sequence"/>
</dbReference>
<dbReference type="STRING" id="299467.A0A443SFK0"/>
<proteinExistence type="predicted"/>
<evidence type="ECO:0000313" key="2">
    <source>
        <dbReference type="Proteomes" id="UP000288716"/>
    </source>
</evidence>